<dbReference type="SUPFAM" id="SSF47616">
    <property type="entry name" value="GST C-terminal domain-like"/>
    <property type="match status" value="1"/>
</dbReference>
<dbReference type="Pfam" id="PF02798">
    <property type="entry name" value="GST_N"/>
    <property type="match status" value="1"/>
</dbReference>
<keyword evidence="4" id="KW-1185">Reference proteome</keyword>
<evidence type="ECO:0000259" key="1">
    <source>
        <dbReference type="PROSITE" id="PS50404"/>
    </source>
</evidence>
<dbReference type="GO" id="GO:0006749">
    <property type="term" value="P:glutathione metabolic process"/>
    <property type="evidence" value="ECO:0007669"/>
    <property type="project" value="TreeGrafter"/>
</dbReference>
<proteinExistence type="predicted"/>
<dbReference type="PROSITE" id="PS50405">
    <property type="entry name" value="GST_CTER"/>
    <property type="match status" value="1"/>
</dbReference>
<dbReference type="Gene3D" id="1.20.1050.10">
    <property type="match status" value="1"/>
</dbReference>
<feature type="domain" description="GST N-terminal" evidence="1">
    <location>
        <begin position="3"/>
        <end position="80"/>
    </location>
</feature>
<dbReference type="InterPro" id="IPR004046">
    <property type="entry name" value="GST_C"/>
</dbReference>
<sequence length="200" mass="22161">MAPHLKLTYFDMKARAEVSRMLFHYGDVAFVDERLSHADFGAMKSKLPLGQVPLLEIDGAVYPQSMAIMRYAAKRARLYPSDPVKALKADAVSYSLNELTAPFIEFTIFTPDADEKAKKRTAFLEEKVPKVLTVAENLVEGKFLTGDSMSFADVQLFDFVENCVKVLTPTFDMSALPKLEALLKNVAADPKIAAYQAGSK</sequence>
<organism evidence="3 4">
    <name type="scientific">Hyaloperonospora brassicae</name>
    <name type="common">Brassica downy mildew</name>
    <name type="synonym">Peronospora brassicae</name>
    <dbReference type="NCBI Taxonomy" id="162125"/>
    <lineage>
        <taxon>Eukaryota</taxon>
        <taxon>Sar</taxon>
        <taxon>Stramenopiles</taxon>
        <taxon>Oomycota</taxon>
        <taxon>Peronosporomycetes</taxon>
        <taxon>Peronosporales</taxon>
        <taxon>Peronosporaceae</taxon>
        <taxon>Hyaloperonospora</taxon>
    </lineage>
</organism>
<reference evidence="3" key="1">
    <citation type="submission" date="2022-12" db="EMBL/GenBank/DDBJ databases">
        <authorList>
            <person name="Webb A."/>
        </authorList>
    </citation>
    <scope>NUCLEOTIDE SEQUENCE</scope>
    <source>
        <strain evidence="3">Hp1</strain>
    </source>
</reference>
<dbReference type="PROSITE" id="PS50404">
    <property type="entry name" value="GST_NTER"/>
    <property type="match status" value="1"/>
</dbReference>
<evidence type="ECO:0000313" key="4">
    <source>
        <dbReference type="Proteomes" id="UP001162031"/>
    </source>
</evidence>
<dbReference type="SFLD" id="SFLDG01205">
    <property type="entry name" value="AMPS.1"/>
    <property type="match status" value="1"/>
</dbReference>
<dbReference type="InterPro" id="IPR010987">
    <property type="entry name" value="Glutathione-S-Trfase_C-like"/>
</dbReference>
<dbReference type="AlphaFoldDB" id="A0AAV0UZ08"/>
<dbReference type="InterPro" id="IPR004045">
    <property type="entry name" value="Glutathione_S-Trfase_N"/>
</dbReference>
<evidence type="ECO:0000259" key="2">
    <source>
        <dbReference type="PROSITE" id="PS50405"/>
    </source>
</evidence>
<dbReference type="Pfam" id="PF14497">
    <property type="entry name" value="GST_C_3"/>
    <property type="match status" value="1"/>
</dbReference>
<dbReference type="Gene3D" id="3.40.30.10">
    <property type="entry name" value="Glutaredoxin"/>
    <property type="match status" value="1"/>
</dbReference>
<dbReference type="InterPro" id="IPR040079">
    <property type="entry name" value="Glutathione_S-Trfase"/>
</dbReference>
<feature type="domain" description="GST C-terminal" evidence="2">
    <location>
        <begin position="82"/>
        <end position="200"/>
    </location>
</feature>
<dbReference type="SUPFAM" id="SSF52833">
    <property type="entry name" value="Thioredoxin-like"/>
    <property type="match status" value="1"/>
</dbReference>
<dbReference type="CDD" id="cd03039">
    <property type="entry name" value="GST_N_Sigma_like"/>
    <property type="match status" value="1"/>
</dbReference>
<dbReference type="CDD" id="cd03192">
    <property type="entry name" value="GST_C_Sigma_like"/>
    <property type="match status" value="1"/>
</dbReference>
<gene>
    <name evidence="3" type="ORF">HBR001_LOCUS8231</name>
</gene>
<dbReference type="PANTHER" id="PTHR11571:SF150">
    <property type="entry name" value="GLUTATHIONE S-TRANSFERASE"/>
    <property type="match status" value="1"/>
</dbReference>
<dbReference type="SFLD" id="SFLDG00363">
    <property type="entry name" value="AMPS_(cytGST):_Alpha-__Mu-__Pi"/>
    <property type="match status" value="1"/>
</dbReference>
<dbReference type="Proteomes" id="UP001162031">
    <property type="component" value="Unassembled WGS sequence"/>
</dbReference>
<dbReference type="EMBL" id="CANTFL010001446">
    <property type="protein sequence ID" value="CAI5740689.1"/>
    <property type="molecule type" value="Genomic_DNA"/>
</dbReference>
<dbReference type="InterPro" id="IPR050213">
    <property type="entry name" value="GST_superfamily"/>
</dbReference>
<dbReference type="GO" id="GO:0004364">
    <property type="term" value="F:glutathione transferase activity"/>
    <property type="evidence" value="ECO:0007669"/>
    <property type="project" value="TreeGrafter"/>
</dbReference>
<dbReference type="SFLD" id="SFLDS00019">
    <property type="entry name" value="Glutathione_Transferase_(cytos"/>
    <property type="match status" value="1"/>
</dbReference>
<dbReference type="PANTHER" id="PTHR11571">
    <property type="entry name" value="GLUTATHIONE S-TRANSFERASE"/>
    <property type="match status" value="1"/>
</dbReference>
<dbReference type="InterPro" id="IPR036282">
    <property type="entry name" value="Glutathione-S-Trfase_C_sf"/>
</dbReference>
<dbReference type="InterPro" id="IPR036249">
    <property type="entry name" value="Thioredoxin-like_sf"/>
</dbReference>
<evidence type="ECO:0000313" key="3">
    <source>
        <dbReference type="EMBL" id="CAI5740689.1"/>
    </source>
</evidence>
<protein>
    <recommendedName>
        <fullName evidence="5">Glutathione transferase</fullName>
    </recommendedName>
</protein>
<name>A0AAV0UZ08_HYABA</name>
<evidence type="ECO:0008006" key="5">
    <source>
        <dbReference type="Google" id="ProtNLM"/>
    </source>
</evidence>
<comment type="caution">
    <text evidence="3">The sequence shown here is derived from an EMBL/GenBank/DDBJ whole genome shotgun (WGS) entry which is preliminary data.</text>
</comment>
<accession>A0AAV0UZ08</accession>
<dbReference type="FunFam" id="3.40.30.10:FF:000035">
    <property type="entry name" value="hematopoietic prostaglandin D synthase"/>
    <property type="match status" value="1"/>
</dbReference>